<name>A0A838A5S6_9PSEU</name>
<dbReference type="Proteomes" id="UP000582974">
    <property type="component" value="Unassembled WGS sequence"/>
</dbReference>
<gene>
    <name evidence="7" type="ORF">H0B56_00895</name>
</gene>
<evidence type="ECO:0000256" key="1">
    <source>
        <dbReference type="ARBA" id="ARBA00001946"/>
    </source>
</evidence>
<evidence type="ECO:0000256" key="4">
    <source>
        <dbReference type="PIRSR" id="PIRSR015582-1"/>
    </source>
</evidence>
<dbReference type="PANTHER" id="PTHR32308:SF10">
    <property type="entry name" value="CITRATE LYASE SUBUNIT BETA"/>
    <property type="match status" value="1"/>
</dbReference>
<comment type="cofactor">
    <cofactor evidence="1">
        <name>Mg(2+)</name>
        <dbReference type="ChEBI" id="CHEBI:18420"/>
    </cofactor>
</comment>
<evidence type="ECO:0000313" key="8">
    <source>
        <dbReference type="Proteomes" id="UP000582974"/>
    </source>
</evidence>
<dbReference type="InterPro" id="IPR015813">
    <property type="entry name" value="Pyrv/PenolPyrv_kinase-like_dom"/>
</dbReference>
<feature type="binding site" evidence="4">
    <location>
        <position position="129"/>
    </location>
    <ligand>
        <name>substrate</name>
    </ligand>
</feature>
<dbReference type="Pfam" id="PF03328">
    <property type="entry name" value="HpcH_HpaI"/>
    <property type="match status" value="1"/>
</dbReference>
<proteinExistence type="predicted"/>
<dbReference type="InterPro" id="IPR005000">
    <property type="entry name" value="Aldolase/citrate-lyase_domain"/>
</dbReference>
<keyword evidence="7" id="KW-0456">Lyase</keyword>
<dbReference type="GO" id="GO:0006107">
    <property type="term" value="P:oxaloacetate metabolic process"/>
    <property type="evidence" value="ECO:0007669"/>
    <property type="project" value="TreeGrafter"/>
</dbReference>
<evidence type="ECO:0000313" key="7">
    <source>
        <dbReference type="EMBL" id="MBA0124095.1"/>
    </source>
</evidence>
<feature type="binding site" evidence="5">
    <location>
        <position position="129"/>
    </location>
    <ligand>
        <name>Mg(2+)</name>
        <dbReference type="ChEBI" id="CHEBI:18420"/>
    </ligand>
</feature>
<dbReference type="AlphaFoldDB" id="A0A838A5S6"/>
<evidence type="ECO:0000256" key="5">
    <source>
        <dbReference type="PIRSR" id="PIRSR015582-2"/>
    </source>
</evidence>
<keyword evidence="8" id="KW-1185">Reference proteome</keyword>
<dbReference type="PANTHER" id="PTHR32308">
    <property type="entry name" value="LYASE BETA SUBUNIT, PUTATIVE (AFU_ORTHOLOGUE AFUA_4G13030)-RELATED"/>
    <property type="match status" value="1"/>
</dbReference>
<protein>
    <submittedName>
        <fullName evidence="7">CoA ester lyase</fullName>
    </submittedName>
</protein>
<dbReference type="Gene3D" id="3.20.20.60">
    <property type="entry name" value="Phosphoenolpyruvate-binding domains"/>
    <property type="match status" value="1"/>
</dbReference>
<feature type="binding site" evidence="5">
    <location>
        <position position="156"/>
    </location>
    <ligand>
        <name>Mg(2+)</name>
        <dbReference type="ChEBI" id="CHEBI:18420"/>
    </ligand>
</feature>
<sequence length="291" mass="31331">MTDETLRPRRSVLYMPGANERALEKAKTLDADALILDLEDAVAPDSKEEARERVCSAASSGGYGSREVTIRVNGLDTEWHEADLRAAAEAGPDGIVVPKVNSAAEVHTIERALEFTGAPEHTTIWAMIETPVAMLHAEEIAAASARLDVLVMGTNDLAKELHAEFVPGRTPLLGGLSLALLAARATGKTILDGVYNDVSDAEGFEAECLQGRQMGFDGKTLIHPGQLEPCNRVFAPSEDEVAQARKIIDAFEEARAEGRGVVTVDGRMIENLHVDNARRILALSEAITTRQ</sequence>
<feature type="domain" description="HpcH/HpaI aldolase/citrate lyase" evidence="6">
    <location>
        <begin position="10"/>
        <end position="224"/>
    </location>
</feature>
<feature type="binding site" evidence="4">
    <location>
        <position position="71"/>
    </location>
    <ligand>
        <name>substrate</name>
    </ligand>
</feature>
<dbReference type="EMBL" id="JACCKD010000001">
    <property type="protein sequence ID" value="MBA0124095.1"/>
    <property type="molecule type" value="Genomic_DNA"/>
</dbReference>
<dbReference type="PIRSF" id="PIRSF015582">
    <property type="entry name" value="Cit_lyase_B"/>
    <property type="match status" value="1"/>
</dbReference>
<comment type="caution">
    <text evidence="7">The sequence shown here is derived from an EMBL/GenBank/DDBJ whole genome shotgun (WGS) entry which is preliminary data.</text>
</comment>
<evidence type="ECO:0000256" key="2">
    <source>
        <dbReference type="ARBA" id="ARBA00022723"/>
    </source>
</evidence>
<accession>A0A838A5S6</accession>
<dbReference type="GO" id="GO:0000287">
    <property type="term" value="F:magnesium ion binding"/>
    <property type="evidence" value="ECO:0007669"/>
    <property type="project" value="TreeGrafter"/>
</dbReference>
<reference evidence="7 8" key="1">
    <citation type="submission" date="2020-07" db="EMBL/GenBank/DDBJ databases">
        <title>Genome of Haloechinothrix sp.</title>
        <authorList>
            <person name="Tang S.-K."/>
            <person name="Yang L."/>
            <person name="Zhu W.-Y."/>
        </authorList>
    </citation>
    <scope>NUCLEOTIDE SEQUENCE [LARGE SCALE GENOMIC DNA]</scope>
    <source>
        <strain evidence="7 8">YIM 98757</strain>
    </source>
</reference>
<dbReference type="InterPro" id="IPR040442">
    <property type="entry name" value="Pyrv_kinase-like_dom_sf"/>
</dbReference>
<evidence type="ECO:0000256" key="3">
    <source>
        <dbReference type="ARBA" id="ARBA00022842"/>
    </source>
</evidence>
<keyword evidence="2 5" id="KW-0479">Metal-binding</keyword>
<dbReference type="InterPro" id="IPR011206">
    <property type="entry name" value="Citrate_lyase_beta/mcl1/mcl2"/>
</dbReference>
<dbReference type="GO" id="GO:0016829">
    <property type="term" value="F:lyase activity"/>
    <property type="evidence" value="ECO:0007669"/>
    <property type="project" value="UniProtKB-KW"/>
</dbReference>
<dbReference type="SUPFAM" id="SSF51621">
    <property type="entry name" value="Phosphoenolpyruvate/pyruvate domain"/>
    <property type="match status" value="1"/>
</dbReference>
<organism evidence="7 8">
    <name type="scientific">Haloechinothrix aidingensis</name>
    <dbReference type="NCBI Taxonomy" id="2752311"/>
    <lineage>
        <taxon>Bacteria</taxon>
        <taxon>Bacillati</taxon>
        <taxon>Actinomycetota</taxon>
        <taxon>Actinomycetes</taxon>
        <taxon>Pseudonocardiales</taxon>
        <taxon>Pseudonocardiaceae</taxon>
        <taxon>Haloechinothrix</taxon>
    </lineage>
</organism>
<evidence type="ECO:0000259" key="6">
    <source>
        <dbReference type="Pfam" id="PF03328"/>
    </source>
</evidence>
<keyword evidence="3 5" id="KW-0460">Magnesium</keyword>